<dbReference type="PANTHER" id="PTHR32166">
    <property type="entry name" value="OSJNBA0013A04.12 PROTEIN"/>
    <property type="match status" value="1"/>
</dbReference>
<evidence type="ECO:0000313" key="7">
    <source>
        <dbReference type="EnsemblPlants" id="AUR62015349-RA:cds"/>
    </source>
</evidence>
<dbReference type="PROSITE" id="PS50808">
    <property type="entry name" value="ZF_BED"/>
    <property type="match status" value="1"/>
</dbReference>
<evidence type="ECO:0000313" key="8">
    <source>
        <dbReference type="Proteomes" id="UP000596660"/>
    </source>
</evidence>
<feature type="region of interest" description="Disordered" evidence="5">
    <location>
        <begin position="1"/>
        <end position="30"/>
    </location>
</feature>
<sequence length="255" mass="28958">MSSSGSTTAKKRKIAAGNRSDPGWEHGSQVDNDTKKVRCEYCSVVRSGGIFRHKHHLAGTGCNVEACLQVPDDVKQKFKAILQSNEEQSSRKKKKLYDIDISKPAEKVLEMLDAVVEQVGEENVVQVVTDNAANYKAAGEKLMEKRTDWWESYGDNCPGLKSFAVRILSLTCSSSGCERNWSAFEMVHTKKRNRLHQQRMNDLVFVMYNLKLKRRQERRASKSIIQQPIILDELQSDDEWIAETEDPVLPRVENG</sequence>
<dbReference type="InterPro" id="IPR012337">
    <property type="entry name" value="RNaseH-like_sf"/>
</dbReference>
<dbReference type="GO" id="GO:0003677">
    <property type="term" value="F:DNA binding"/>
    <property type="evidence" value="ECO:0007669"/>
    <property type="project" value="UniProtKB-KW"/>
</dbReference>
<keyword evidence="8" id="KW-1185">Reference proteome</keyword>
<dbReference type="EnsemblPlants" id="AUR62015349-RA">
    <property type="protein sequence ID" value="AUR62015349-RA:cds"/>
    <property type="gene ID" value="AUR62015349"/>
</dbReference>
<dbReference type="OMA" id="WIAETED"/>
<evidence type="ECO:0000256" key="2">
    <source>
        <dbReference type="ARBA" id="ARBA00022771"/>
    </source>
</evidence>
<evidence type="ECO:0000256" key="3">
    <source>
        <dbReference type="ARBA" id="ARBA00022833"/>
    </source>
</evidence>
<dbReference type="GO" id="GO:0005634">
    <property type="term" value="C:nucleus"/>
    <property type="evidence" value="ECO:0007669"/>
    <property type="project" value="UniProtKB-SubCell"/>
</dbReference>
<reference evidence="7" key="1">
    <citation type="journal article" date="2017" name="Nature">
        <title>The genome of Chenopodium quinoa.</title>
        <authorList>
            <person name="Jarvis D.E."/>
            <person name="Ho Y.S."/>
            <person name="Lightfoot D.J."/>
            <person name="Schmoeckel S.M."/>
            <person name="Li B."/>
            <person name="Borm T.J.A."/>
            <person name="Ohyanagi H."/>
            <person name="Mineta K."/>
            <person name="Michell C.T."/>
            <person name="Saber N."/>
            <person name="Kharbatia N.M."/>
            <person name="Rupper R.R."/>
            <person name="Sharp A.R."/>
            <person name="Dally N."/>
            <person name="Boughton B.A."/>
            <person name="Woo Y.H."/>
            <person name="Gao G."/>
            <person name="Schijlen E.G.W.M."/>
            <person name="Guo X."/>
            <person name="Momin A.A."/>
            <person name="Negrao S."/>
            <person name="Al-Babili S."/>
            <person name="Gehring C."/>
            <person name="Roessner U."/>
            <person name="Jung C."/>
            <person name="Murphy K."/>
            <person name="Arold S.T."/>
            <person name="Gojobori T."/>
            <person name="van der Linden C.G."/>
            <person name="van Loo E.N."/>
            <person name="Jellen E.N."/>
            <person name="Maughan P.J."/>
            <person name="Tester M."/>
        </authorList>
    </citation>
    <scope>NUCLEOTIDE SEQUENCE [LARGE SCALE GENOMIC DNA]</scope>
    <source>
        <strain evidence="7">cv. PI 614886</strain>
    </source>
</reference>
<accession>A0A803LM38</accession>
<dbReference type="Gramene" id="AUR62015349-RA">
    <property type="protein sequence ID" value="AUR62015349-RA:cds"/>
    <property type="gene ID" value="AUR62015349"/>
</dbReference>
<protein>
    <recommendedName>
        <fullName evidence="6">BED-type domain-containing protein</fullName>
    </recommendedName>
</protein>
<evidence type="ECO:0000256" key="4">
    <source>
        <dbReference type="PROSITE-ProRule" id="PRU00027"/>
    </source>
</evidence>
<organism evidence="7 8">
    <name type="scientific">Chenopodium quinoa</name>
    <name type="common">Quinoa</name>
    <dbReference type="NCBI Taxonomy" id="63459"/>
    <lineage>
        <taxon>Eukaryota</taxon>
        <taxon>Viridiplantae</taxon>
        <taxon>Streptophyta</taxon>
        <taxon>Embryophyta</taxon>
        <taxon>Tracheophyta</taxon>
        <taxon>Spermatophyta</taxon>
        <taxon>Magnoliopsida</taxon>
        <taxon>eudicotyledons</taxon>
        <taxon>Gunneridae</taxon>
        <taxon>Pentapetalae</taxon>
        <taxon>Caryophyllales</taxon>
        <taxon>Chenopodiaceae</taxon>
        <taxon>Chenopodioideae</taxon>
        <taxon>Atripliceae</taxon>
        <taxon>Chenopodium</taxon>
    </lineage>
</organism>
<dbReference type="Proteomes" id="UP000596660">
    <property type="component" value="Unplaced"/>
</dbReference>
<keyword evidence="1" id="KW-0479">Metal-binding</keyword>
<name>A0A803LM38_CHEQI</name>
<reference evidence="7" key="2">
    <citation type="submission" date="2021-03" db="UniProtKB">
        <authorList>
            <consortium name="EnsemblPlants"/>
        </authorList>
    </citation>
    <scope>IDENTIFICATION</scope>
</reference>
<keyword evidence="3" id="KW-0862">Zinc</keyword>
<dbReference type="InterPro" id="IPR003656">
    <property type="entry name" value="Znf_BED"/>
</dbReference>
<evidence type="ECO:0000259" key="6">
    <source>
        <dbReference type="PROSITE" id="PS50808"/>
    </source>
</evidence>
<feature type="domain" description="BED-type" evidence="6">
    <location>
        <begin position="18"/>
        <end position="74"/>
    </location>
</feature>
<dbReference type="AlphaFoldDB" id="A0A803LM38"/>
<dbReference type="SUPFAM" id="SSF53098">
    <property type="entry name" value="Ribonuclease H-like"/>
    <property type="match status" value="1"/>
</dbReference>
<proteinExistence type="predicted"/>
<evidence type="ECO:0000256" key="5">
    <source>
        <dbReference type="SAM" id="MobiDB-lite"/>
    </source>
</evidence>
<evidence type="ECO:0000256" key="1">
    <source>
        <dbReference type="ARBA" id="ARBA00022723"/>
    </source>
</evidence>
<dbReference type="PANTHER" id="PTHR32166:SF122">
    <property type="entry name" value="OS09G0499600 PROTEIN"/>
    <property type="match status" value="1"/>
</dbReference>
<dbReference type="Pfam" id="PF04937">
    <property type="entry name" value="DUF659"/>
    <property type="match status" value="1"/>
</dbReference>
<dbReference type="InterPro" id="IPR007021">
    <property type="entry name" value="DUF659"/>
</dbReference>
<dbReference type="GO" id="GO:0008270">
    <property type="term" value="F:zinc ion binding"/>
    <property type="evidence" value="ECO:0007669"/>
    <property type="project" value="UniProtKB-KW"/>
</dbReference>
<dbReference type="GO" id="GO:0046983">
    <property type="term" value="F:protein dimerization activity"/>
    <property type="evidence" value="ECO:0007669"/>
    <property type="project" value="InterPro"/>
</dbReference>
<keyword evidence="2 4" id="KW-0863">Zinc-finger</keyword>